<proteinExistence type="predicted"/>
<organism evidence="1 2">
    <name type="scientific">Imbroritus primus</name>
    <dbReference type="NCBI Taxonomy" id="3058603"/>
    <lineage>
        <taxon>Bacteria</taxon>
        <taxon>Pseudomonadati</taxon>
        <taxon>Pseudomonadota</taxon>
        <taxon>Betaproteobacteria</taxon>
        <taxon>Burkholderiales</taxon>
        <taxon>Burkholderiaceae</taxon>
        <taxon>Imbroritus</taxon>
    </lineage>
</organism>
<name>A0ACD3SPR9_9BURK</name>
<evidence type="ECO:0000313" key="2">
    <source>
        <dbReference type="Proteomes" id="UP000004277"/>
    </source>
</evidence>
<protein>
    <submittedName>
        <fullName evidence="1">Tripartite tricarboxylate transporter substrate binding protein</fullName>
    </submittedName>
</protein>
<accession>A0ACD3SPR9</accession>
<gene>
    <name evidence="1" type="ORF">MW7_005855</name>
</gene>
<reference evidence="1" key="1">
    <citation type="submission" date="2019-05" db="EMBL/GenBank/DDBJ databases">
        <title>Revised genome assembly of Burkholderiaceae (previously Ralstonia) sp. PBA.</title>
        <authorList>
            <person name="Gan H.M."/>
        </authorList>
    </citation>
    <scope>NUCLEOTIDE SEQUENCE</scope>
    <source>
        <strain evidence="1">PBA</strain>
    </source>
</reference>
<sequence>MKGIYRVMGIASGVALCFTGAVHAQAYPTKPIRMIVPFSAGGPTDAMARDLALRMATELGQPVVVENRPGAGGNIGADMAAKSAPDGYTLLFATNGPLAGNPSLYKNIGYDPIKSFAPITNYAIIGNILAVHPSFPAHTLADLLKLLKANPDKYSYASGGSGTTQHFAGELVKAMGGVKMTHISYKGEGPAVLDTLGNQVPMVFCNFSSCLQHIQSGKLLAVAVTSPKRNPALPNVPSIAEALPGFDMRAWYGLVTVANTPPAIVKRLNEVAVKIISSPEVTAKIRSYGGEPRPSSAEEYGQFIRSEVQKWDHIVKVSGATVD</sequence>
<dbReference type="EMBL" id="AKCV02000015">
    <property type="protein sequence ID" value="TMS58276.1"/>
    <property type="molecule type" value="Genomic_DNA"/>
</dbReference>
<comment type="caution">
    <text evidence="1">The sequence shown here is derived from an EMBL/GenBank/DDBJ whole genome shotgun (WGS) entry which is preliminary data.</text>
</comment>
<keyword evidence="2" id="KW-1185">Reference proteome</keyword>
<dbReference type="Proteomes" id="UP000004277">
    <property type="component" value="Unassembled WGS sequence"/>
</dbReference>
<evidence type="ECO:0000313" key="1">
    <source>
        <dbReference type="EMBL" id="TMS58276.1"/>
    </source>
</evidence>